<evidence type="ECO:0000313" key="5">
    <source>
        <dbReference type="EMBL" id="CAB4984622.1"/>
    </source>
</evidence>
<evidence type="ECO:0000313" key="2">
    <source>
        <dbReference type="EMBL" id="CAB4791717.1"/>
    </source>
</evidence>
<reference evidence="1" key="1">
    <citation type="submission" date="2020-05" db="EMBL/GenBank/DDBJ databases">
        <authorList>
            <person name="Chiriac C."/>
            <person name="Salcher M."/>
            <person name="Ghai R."/>
            <person name="Kavagutti S V."/>
        </authorList>
    </citation>
    <scope>NUCLEOTIDE SEQUENCE</scope>
</reference>
<dbReference type="EMBL" id="CAEZZU010000284">
    <property type="protein sequence ID" value="CAB4791717.1"/>
    <property type="molecule type" value="Genomic_DNA"/>
</dbReference>
<dbReference type="InterPro" id="IPR019587">
    <property type="entry name" value="Polyketide_cyclase/dehydratase"/>
</dbReference>
<evidence type="ECO:0000313" key="1">
    <source>
        <dbReference type="EMBL" id="CAB4662524.1"/>
    </source>
</evidence>
<protein>
    <submittedName>
        <fullName evidence="1">Unannotated protein</fullName>
    </submittedName>
</protein>
<sequence>MRIHLCTVINCTPEETWAAVEDISTHIEWMADAESITFTSDQTSGVGAQFECLTKVGPLKTVDVMTVTAWEPGKRMGIEHRGMVTGGGDFMLSADERGRTIFCWEETLHFPWWMAGVIGEFFGRPVLKYVWRANLRRLKARAERLA</sequence>
<dbReference type="SUPFAM" id="SSF55961">
    <property type="entry name" value="Bet v1-like"/>
    <property type="match status" value="1"/>
</dbReference>
<dbReference type="EMBL" id="CAFBOR010000059">
    <property type="protein sequence ID" value="CAB4984622.1"/>
    <property type="molecule type" value="Genomic_DNA"/>
</dbReference>
<dbReference type="AlphaFoldDB" id="A0A6J6LPL9"/>
<dbReference type="Gene3D" id="3.30.530.20">
    <property type="match status" value="1"/>
</dbReference>
<dbReference type="EMBL" id="CAFBPF010000142">
    <property type="protein sequence ID" value="CAB5018250.1"/>
    <property type="molecule type" value="Genomic_DNA"/>
</dbReference>
<evidence type="ECO:0000313" key="6">
    <source>
        <dbReference type="EMBL" id="CAB5018250.1"/>
    </source>
</evidence>
<organism evidence="1">
    <name type="scientific">freshwater metagenome</name>
    <dbReference type="NCBI Taxonomy" id="449393"/>
    <lineage>
        <taxon>unclassified sequences</taxon>
        <taxon>metagenomes</taxon>
        <taxon>ecological metagenomes</taxon>
    </lineage>
</organism>
<dbReference type="EMBL" id="CAFBLK010000103">
    <property type="protein sequence ID" value="CAB4867213.1"/>
    <property type="molecule type" value="Genomic_DNA"/>
</dbReference>
<evidence type="ECO:0000313" key="3">
    <source>
        <dbReference type="EMBL" id="CAB4791800.1"/>
    </source>
</evidence>
<dbReference type="InterPro" id="IPR023393">
    <property type="entry name" value="START-like_dom_sf"/>
</dbReference>
<dbReference type="EMBL" id="CAFAAH010000050">
    <property type="protein sequence ID" value="CAB4791800.1"/>
    <property type="molecule type" value="Genomic_DNA"/>
</dbReference>
<dbReference type="CDD" id="cd07812">
    <property type="entry name" value="SRPBCC"/>
    <property type="match status" value="1"/>
</dbReference>
<dbReference type="Pfam" id="PF10604">
    <property type="entry name" value="Polyketide_cyc2"/>
    <property type="match status" value="1"/>
</dbReference>
<proteinExistence type="predicted"/>
<gene>
    <name evidence="1" type="ORF">UFOPK2242_01055</name>
    <name evidence="2" type="ORF">UFOPK2925_01524</name>
    <name evidence="3" type="ORF">UFOPK2996_00521</name>
    <name evidence="4" type="ORF">UFOPK3317_00713</name>
    <name evidence="5" type="ORF">UFOPK3974_00568</name>
    <name evidence="6" type="ORF">UFOPK4071_01079</name>
</gene>
<evidence type="ECO:0000313" key="4">
    <source>
        <dbReference type="EMBL" id="CAB4867213.1"/>
    </source>
</evidence>
<accession>A0A6J6LPL9</accession>
<name>A0A6J6LPL9_9ZZZZ</name>
<dbReference type="EMBL" id="CAEZWM010000135">
    <property type="protein sequence ID" value="CAB4662524.1"/>
    <property type="molecule type" value="Genomic_DNA"/>
</dbReference>